<gene>
    <name evidence="1" type="ORF">HPB50_012578</name>
</gene>
<sequence length="327" mass="36731">MAHFGLLLDIDGVIVRGRKVISHAVKAFQKLVDSKGRFRVPTIFVTNAGNSRRQDKADQLSKWLGVHITEQQVVMSHSPLRMFQQFHDKHCLISGQGPIVDIAHGLGFRKVSTIDHLRSHFPLLDAVDHKRRQTEPSPYERYFPRVEAVVLFGEPVRWETSLQLIIDVLMTNGLPCTAAPSIPYPHLPILACNMDLQWMAEACLPSDNINTDIYGANLYNRYLERRRKDDFPKAILAAGSNTARQALNSTMSKDSQSTVGMMSNCGAVSCTSVLVHTGVYNEDLHDDACEHTPRDFLPVEVGLKEPVYRVDNIHSAIELIFEQEGFS</sequence>
<dbReference type="Proteomes" id="UP000821845">
    <property type="component" value="Chromosome 6"/>
</dbReference>
<proteinExistence type="predicted"/>
<reference evidence="1" key="1">
    <citation type="submission" date="2020-05" db="EMBL/GenBank/DDBJ databases">
        <title>Large-scale comparative analyses of tick genomes elucidate their genetic diversity and vector capacities.</title>
        <authorList>
            <person name="Jia N."/>
            <person name="Wang J."/>
            <person name="Shi W."/>
            <person name="Du L."/>
            <person name="Sun Y."/>
            <person name="Zhan W."/>
            <person name="Jiang J."/>
            <person name="Wang Q."/>
            <person name="Zhang B."/>
            <person name="Ji P."/>
            <person name="Sakyi L.B."/>
            <person name="Cui X."/>
            <person name="Yuan T."/>
            <person name="Jiang B."/>
            <person name="Yang W."/>
            <person name="Lam T.T.-Y."/>
            <person name="Chang Q."/>
            <person name="Ding S."/>
            <person name="Wang X."/>
            <person name="Zhu J."/>
            <person name="Ruan X."/>
            <person name="Zhao L."/>
            <person name="Wei J."/>
            <person name="Que T."/>
            <person name="Du C."/>
            <person name="Cheng J."/>
            <person name="Dai P."/>
            <person name="Han X."/>
            <person name="Huang E."/>
            <person name="Gao Y."/>
            <person name="Liu J."/>
            <person name="Shao H."/>
            <person name="Ye R."/>
            <person name="Li L."/>
            <person name="Wei W."/>
            <person name="Wang X."/>
            <person name="Wang C."/>
            <person name="Yang T."/>
            <person name="Huo Q."/>
            <person name="Li W."/>
            <person name="Guo W."/>
            <person name="Chen H."/>
            <person name="Zhou L."/>
            <person name="Ni X."/>
            <person name="Tian J."/>
            <person name="Zhou Y."/>
            <person name="Sheng Y."/>
            <person name="Liu T."/>
            <person name="Pan Y."/>
            <person name="Xia L."/>
            <person name="Li J."/>
            <person name="Zhao F."/>
            <person name="Cao W."/>
        </authorList>
    </citation>
    <scope>NUCLEOTIDE SEQUENCE</scope>
    <source>
        <strain evidence="1">Hyas-2018</strain>
    </source>
</reference>
<comment type="caution">
    <text evidence="1">The sequence shown here is derived from an EMBL/GenBank/DDBJ whole genome shotgun (WGS) entry which is preliminary data.</text>
</comment>
<dbReference type="EMBL" id="CM023486">
    <property type="protein sequence ID" value="KAH6928202.1"/>
    <property type="molecule type" value="Genomic_DNA"/>
</dbReference>
<evidence type="ECO:0000313" key="2">
    <source>
        <dbReference type="Proteomes" id="UP000821845"/>
    </source>
</evidence>
<accession>A0ACB7RZ49</accession>
<name>A0ACB7RZ49_HYAAI</name>
<organism evidence="1 2">
    <name type="scientific">Hyalomma asiaticum</name>
    <name type="common">Tick</name>
    <dbReference type="NCBI Taxonomy" id="266040"/>
    <lineage>
        <taxon>Eukaryota</taxon>
        <taxon>Metazoa</taxon>
        <taxon>Ecdysozoa</taxon>
        <taxon>Arthropoda</taxon>
        <taxon>Chelicerata</taxon>
        <taxon>Arachnida</taxon>
        <taxon>Acari</taxon>
        <taxon>Parasitiformes</taxon>
        <taxon>Ixodida</taxon>
        <taxon>Ixodoidea</taxon>
        <taxon>Ixodidae</taxon>
        <taxon>Hyalomminae</taxon>
        <taxon>Hyalomma</taxon>
    </lineage>
</organism>
<evidence type="ECO:0000313" key="1">
    <source>
        <dbReference type="EMBL" id="KAH6928202.1"/>
    </source>
</evidence>
<keyword evidence="2" id="KW-1185">Reference proteome</keyword>
<protein>
    <submittedName>
        <fullName evidence="1">Uncharacterized protein</fullName>
    </submittedName>
</protein>